<dbReference type="EMBL" id="JBEPSD010000003">
    <property type="protein sequence ID" value="MET4570818.1"/>
    <property type="molecule type" value="Genomic_DNA"/>
</dbReference>
<dbReference type="InterPro" id="IPR027417">
    <property type="entry name" value="P-loop_NTPase"/>
</dbReference>
<dbReference type="Gene3D" id="3.40.50.300">
    <property type="entry name" value="P-loop containing nucleotide triphosphate hydrolases"/>
    <property type="match status" value="1"/>
</dbReference>
<evidence type="ECO:0000313" key="1">
    <source>
        <dbReference type="EMBL" id="MET4570818.1"/>
    </source>
</evidence>
<dbReference type="Proteomes" id="UP001549251">
    <property type="component" value="Unassembled WGS sequence"/>
</dbReference>
<comment type="caution">
    <text evidence="1">The sequence shown here is derived from an EMBL/GenBank/DDBJ whole genome shotgun (WGS) entry which is preliminary data.</text>
</comment>
<evidence type="ECO:0000313" key="2">
    <source>
        <dbReference type="Proteomes" id="UP001549251"/>
    </source>
</evidence>
<evidence type="ECO:0008006" key="3">
    <source>
        <dbReference type="Google" id="ProtNLM"/>
    </source>
</evidence>
<gene>
    <name evidence="1" type="ORF">ABIE04_003197</name>
</gene>
<reference evidence="1 2" key="1">
    <citation type="submission" date="2024-06" db="EMBL/GenBank/DDBJ databases">
        <title>Sorghum-associated microbial communities from plants grown in Nebraska, USA.</title>
        <authorList>
            <person name="Schachtman D."/>
        </authorList>
    </citation>
    <scope>NUCLEOTIDE SEQUENCE [LARGE SCALE GENOMIC DNA]</scope>
    <source>
        <strain evidence="1 2">1757</strain>
    </source>
</reference>
<accession>A0ABV2Q156</accession>
<sequence length="34" mass="3663">MSRCILVFGMPRSGTAWIGKLFDSHPGALSKAMP</sequence>
<proteinExistence type="predicted"/>
<dbReference type="SUPFAM" id="SSF52540">
    <property type="entry name" value="P-loop containing nucleoside triphosphate hydrolases"/>
    <property type="match status" value="1"/>
</dbReference>
<name>A0ABV2Q156_9GAMM</name>
<protein>
    <recommendedName>
        <fullName evidence="3">Sulfotransferase</fullName>
    </recommendedName>
</protein>
<organism evidence="1 2">
    <name type="scientific">Rhodanobacter soli</name>
    <dbReference type="NCBI Taxonomy" id="590609"/>
    <lineage>
        <taxon>Bacteria</taxon>
        <taxon>Pseudomonadati</taxon>
        <taxon>Pseudomonadota</taxon>
        <taxon>Gammaproteobacteria</taxon>
        <taxon>Lysobacterales</taxon>
        <taxon>Rhodanobacteraceae</taxon>
        <taxon>Rhodanobacter</taxon>
    </lineage>
</organism>
<keyword evidence="2" id="KW-1185">Reference proteome</keyword>